<name>A0ABP8UKX1_9ACTN</name>
<gene>
    <name evidence="10" type="ORF">GCM10023196_074770</name>
</gene>
<evidence type="ECO:0000256" key="8">
    <source>
        <dbReference type="ARBA" id="ARBA00023136"/>
    </source>
</evidence>
<dbReference type="PROSITE" id="PS00501">
    <property type="entry name" value="SPASE_I_1"/>
    <property type="match status" value="1"/>
</dbReference>
<dbReference type="InterPro" id="IPR019533">
    <property type="entry name" value="Peptidase_S26"/>
</dbReference>
<comment type="similarity">
    <text evidence="2">Belongs to the peptidase S26 family. IMP2 subfamily.</text>
</comment>
<evidence type="ECO:0000256" key="6">
    <source>
        <dbReference type="ARBA" id="ARBA00022801"/>
    </source>
</evidence>
<dbReference type="PANTHER" id="PTHR46041">
    <property type="entry name" value="MITOCHONDRIAL INNER MEMBRANE PROTEASE SUBUNIT 2"/>
    <property type="match status" value="1"/>
</dbReference>
<keyword evidence="8" id="KW-0472">Membrane</keyword>
<dbReference type="InterPro" id="IPR000223">
    <property type="entry name" value="Pept_S26A_signal_pept_1"/>
</dbReference>
<dbReference type="Gene3D" id="2.10.109.10">
    <property type="entry name" value="Umud Fragment, subunit A"/>
    <property type="match status" value="1"/>
</dbReference>
<dbReference type="InterPro" id="IPR019756">
    <property type="entry name" value="Pept_S26A_signal_pept_1_Ser-AS"/>
</dbReference>
<sequence length="151" mass="16054">MTRRAVARRPDSLPVLAGVTVLLCGTAAIVLRSRLALVRVTGSSMAPTFADGDRLLVRRTVRPRRGDVAVFRNPVAGPDTEPDPPWLVKRVAAVPGDRVPEETLAAVGAARGAVVPPGRLIVRGDAERSLDSRQFGYVSATMVLGTVLRPL</sequence>
<keyword evidence="5" id="KW-0812">Transmembrane</keyword>
<feature type="domain" description="Peptidase S26" evidence="9">
    <location>
        <begin position="111"/>
        <end position="147"/>
    </location>
</feature>
<comment type="caution">
    <text evidence="10">The sequence shown here is derived from an EMBL/GenBank/DDBJ whole genome shotgun (WGS) entry which is preliminary data.</text>
</comment>
<dbReference type="CDD" id="cd06462">
    <property type="entry name" value="Peptidase_S24_S26"/>
    <property type="match status" value="1"/>
</dbReference>
<dbReference type="EMBL" id="BAABHK010000013">
    <property type="protein sequence ID" value="GAA4634201.1"/>
    <property type="molecule type" value="Genomic_DNA"/>
</dbReference>
<comment type="subcellular location">
    <subcellularLocation>
        <location evidence="1">Cell membrane</location>
        <topology evidence="1">Single-pass type II membrane protein</topology>
    </subcellularLocation>
</comment>
<evidence type="ECO:0000256" key="1">
    <source>
        <dbReference type="ARBA" id="ARBA00004401"/>
    </source>
</evidence>
<dbReference type="PANTHER" id="PTHR46041:SF2">
    <property type="entry name" value="MITOCHONDRIAL INNER MEMBRANE PROTEASE SUBUNIT 2"/>
    <property type="match status" value="1"/>
</dbReference>
<keyword evidence="11" id="KW-1185">Reference proteome</keyword>
<dbReference type="SUPFAM" id="SSF51306">
    <property type="entry name" value="LexA/Signal peptidase"/>
    <property type="match status" value="1"/>
</dbReference>
<organism evidence="10 11">
    <name type="scientific">Actinoallomurus vinaceus</name>
    <dbReference type="NCBI Taxonomy" id="1080074"/>
    <lineage>
        <taxon>Bacteria</taxon>
        <taxon>Bacillati</taxon>
        <taxon>Actinomycetota</taxon>
        <taxon>Actinomycetes</taxon>
        <taxon>Streptosporangiales</taxon>
        <taxon>Thermomonosporaceae</taxon>
        <taxon>Actinoallomurus</taxon>
    </lineage>
</organism>
<dbReference type="Proteomes" id="UP001501442">
    <property type="component" value="Unassembled WGS sequence"/>
</dbReference>
<evidence type="ECO:0000256" key="4">
    <source>
        <dbReference type="ARBA" id="ARBA00022670"/>
    </source>
</evidence>
<protein>
    <recommendedName>
        <fullName evidence="3">Mitochondrial inner membrane protease subunit 2</fullName>
    </recommendedName>
</protein>
<dbReference type="InterPro" id="IPR036286">
    <property type="entry name" value="LexA/Signal_pep-like_sf"/>
</dbReference>
<evidence type="ECO:0000256" key="2">
    <source>
        <dbReference type="ARBA" id="ARBA00007066"/>
    </source>
</evidence>
<dbReference type="RefSeq" id="WP_345437175.1">
    <property type="nucleotide sequence ID" value="NZ_BAABHK010000013.1"/>
</dbReference>
<keyword evidence="6" id="KW-0378">Hydrolase</keyword>
<keyword evidence="4" id="KW-0645">Protease</keyword>
<proteinExistence type="inferred from homology"/>
<dbReference type="Pfam" id="PF10502">
    <property type="entry name" value="Peptidase_S26"/>
    <property type="match status" value="2"/>
</dbReference>
<accession>A0ABP8UKX1</accession>
<keyword evidence="7" id="KW-1133">Transmembrane helix</keyword>
<evidence type="ECO:0000256" key="7">
    <source>
        <dbReference type="ARBA" id="ARBA00022989"/>
    </source>
</evidence>
<evidence type="ECO:0000313" key="11">
    <source>
        <dbReference type="Proteomes" id="UP001501442"/>
    </source>
</evidence>
<feature type="domain" description="Peptidase S26" evidence="9">
    <location>
        <begin position="19"/>
        <end position="99"/>
    </location>
</feature>
<dbReference type="InterPro" id="IPR037730">
    <property type="entry name" value="IMP2"/>
</dbReference>
<evidence type="ECO:0000256" key="3">
    <source>
        <dbReference type="ARBA" id="ARBA00013650"/>
    </source>
</evidence>
<evidence type="ECO:0000259" key="9">
    <source>
        <dbReference type="Pfam" id="PF10502"/>
    </source>
</evidence>
<evidence type="ECO:0000313" key="10">
    <source>
        <dbReference type="EMBL" id="GAA4634201.1"/>
    </source>
</evidence>
<reference evidence="11" key="1">
    <citation type="journal article" date="2019" name="Int. J. Syst. Evol. Microbiol.">
        <title>The Global Catalogue of Microorganisms (GCM) 10K type strain sequencing project: providing services to taxonomists for standard genome sequencing and annotation.</title>
        <authorList>
            <consortium name="The Broad Institute Genomics Platform"/>
            <consortium name="The Broad Institute Genome Sequencing Center for Infectious Disease"/>
            <person name="Wu L."/>
            <person name="Ma J."/>
        </authorList>
    </citation>
    <scope>NUCLEOTIDE SEQUENCE [LARGE SCALE GENOMIC DNA]</scope>
    <source>
        <strain evidence="11">JCM 17939</strain>
    </source>
</reference>
<evidence type="ECO:0000256" key="5">
    <source>
        <dbReference type="ARBA" id="ARBA00022692"/>
    </source>
</evidence>
<dbReference type="PRINTS" id="PR00727">
    <property type="entry name" value="LEADERPTASE"/>
</dbReference>